<gene>
    <name evidence="3" type="ORF">SAMN04489719_0846</name>
</gene>
<dbReference type="AlphaFoldDB" id="A0A1H1M3S2"/>
<dbReference type="Gene3D" id="3.40.50.1110">
    <property type="entry name" value="SGNH hydrolase"/>
    <property type="match status" value="1"/>
</dbReference>
<name>A0A1H1M3S2_9MICO</name>
<dbReference type="OrthoDB" id="8215557at2"/>
<evidence type="ECO:0000259" key="2">
    <source>
        <dbReference type="Pfam" id="PF13472"/>
    </source>
</evidence>
<dbReference type="RefSeq" id="WP_092665860.1">
    <property type="nucleotide sequence ID" value="NZ_LT629734.1"/>
</dbReference>
<dbReference type="SUPFAM" id="SSF52266">
    <property type="entry name" value="SGNH hydrolase"/>
    <property type="match status" value="1"/>
</dbReference>
<dbReference type="STRING" id="684552.SAMN04489719_0846"/>
<sequence length="261" mass="27372">MRARESRGHRRRLTAALVATAIAGAAVVAYGARAVEQPEPPMLAASEVQGGDSPAGGHMESADPKPQGEAPVAVFIGDSYTTGQNTPLEGVGFTERLAELRGWEPVNLAVSGTGYAKSHDLSWCPAGGCVAYPGVIADALAADPDVVVVSGGRNDAGLDLRIVGPAIDRFYHDLRSAFPTEEIIVTSPIWSDGPPPPELEPIQERVERAAARIGAQHVDLGGLFRHRPELITDDGIHPTADGLLLMADRIDARLDALAAAD</sequence>
<accession>A0A1H1M3S2</accession>
<protein>
    <submittedName>
        <fullName evidence="3">Lysophospholipase L1</fullName>
    </submittedName>
</protein>
<organism evidence="3 4">
    <name type="scientific">Agrococcus carbonis</name>
    <dbReference type="NCBI Taxonomy" id="684552"/>
    <lineage>
        <taxon>Bacteria</taxon>
        <taxon>Bacillati</taxon>
        <taxon>Actinomycetota</taxon>
        <taxon>Actinomycetes</taxon>
        <taxon>Micrococcales</taxon>
        <taxon>Microbacteriaceae</taxon>
        <taxon>Agrococcus</taxon>
    </lineage>
</organism>
<dbReference type="InterPro" id="IPR013830">
    <property type="entry name" value="SGNH_hydro"/>
</dbReference>
<feature type="domain" description="SGNH hydrolase-type esterase" evidence="2">
    <location>
        <begin position="75"/>
        <end position="242"/>
    </location>
</feature>
<keyword evidence="4" id="KW-1185">Reference proteome</keyword>
<dbReference type="CDD" id="cd00229">
    <property type="entry name" value="SGNH_hydrolase"/>
    <property type="match status" value="1"/>
</dbReference>
<dbReference type="EMBL" id="LT629734">
    <property type="protein sequence ID" value="SDR81142.1"/>
    <property type="molecule type" value="Genomic_DNA"/>
</dbReference>
<dbReference type="InterPro" id="IPR036514">
    <property type="entry name" value="SGNH_hydro_sf"/>
</dbReference>
<proteinExistence type="predicted"/>
<dbReference type="Pfam" id="PF13472">
    <property type="entry name" value="Lipase_GDSL_2"/>
    <property type="match status" value="1"/>
</dbReference>
<feature type="region of interest" description="Disordered" evidence="1">
    <location>
        <begin position="44"/>
        <end position="68"/>
    </location>
</feature>
<dbReference type="Proteomes" id="UP000199649">
    <property type="component" value="Chromosome I"/>
</dbReference>
<evidence type="ECO:0000256" key="1">
    <source>
        <dbReference type="SAM" id="MobiDB-lite"/>
    </source>
</evidence>
<reference evidence="4" key="1">
    <citation type="submission" date="2016-10" db="EMBL/GenBank/DDBJ databases">
        <authorList>
            <person name="Varghese N."/>
            <person name="Submissions S."/>
        </authorList>
    </citation>
    <scope>NUCLEOTIDE SEQUENCE [LARGE SCALE GENOMIC DNA]</scope>
    <source>
        <strain evidence="4">DSM 22965</strain>
    </source>
</reference>
<evidence type="ECO:0000313" key="3">
    <source>
        <dbReference type="EMBL" id="SDR81142.1"/>
    </source>
</evidence>
<evidence type="ECO:0000313" key="4">
    <source>
        <dbReference type="Proteomes" id="UP000199649"/>
    </source>
</evidence>